<proteinExistence type="predicted"/>
<reference evidence="1 2" key="1">
    <citation type="submission" date="2020-03" db="EMBL/GenBank/DDBJ databases">
        <title>Whole genome shotgun sequence of Phytohabitans suffuscus NBRC 105367.</title>
        <authorList>
            <person name="Komaki H."/>
            <person name="Tamura T."/>
        </authorList>
    </citation>
    <scope>NUCLEOTIDE SEQUENCE [LARGE SCALE GENOMIC DNA]</scope>
    <source>
        <strain evidence="1 2">NBRC 105367</strain>
    </source>
</reference>
<gene>
    <name evidence="1" type="ORF">Psuf_034270</name>
</gene>
<dbReference type="Gene3D" id="1.20.120.520">
    <property type="entry name" value="nmb1532 protein domain like"/>
    <property type="match status" value="1"/>
</dbReference>
<keyword evidence="2" id="KW-1185">Reference proteome</keyword>
<reference evidence="1 2" key="2">
    <citation type="submission" date="2020-03" db="EMBL/GenBank/DDBJ databases">
        <authorList>
            <person name="Ichikawa N."/>
            <person name="Kimura A."/>
            <person name="Kitahashi Y."/>
            <person name="Uohara A."/>
        </authorList>
    </citation>
    <scope>NUCLEOTIDE SEQUENCE [LARGE SCALE GENOMIC DNA]</scope>
    <source>
        <strain evidence="1 2">NBRC 105367</strain>
    </source>
</reference>
<organism evidence="1 2">
    <name type="scientific">Phytohabitans suffuscus</name>
    <dbReference type="NCBI Taxonomy" id="624315"/>
    <lineage>
        <taxon>Bacteria</taxon>
        <taxon>Bacillati</taxon>
        <taxon>Actinomycetota</taxon>
        <taxon>Actinomycetes</taxon>
        <taxon>Micromonosporales</taxon>
        <taxon>Micromonosporaceae</taxon>
    </lineage>
</organism>
<evidence type="ECO:0000313" key="2">
    <source>
        <dbReference type="Proteomes" id="UP000503011"/>
    </source>
</evidence>
<dbReference type="AlphaFoldDB" id="A0A6F8YJ05"/>
<evidence type="ECO:0008006" key="3">
    <source>
        <dbReference type="Google" id="ProtNLM"/>
    </source>
</evidence>
<dbReference type="KEGG" id="psuu:Psuf_034270"/>
<name>A0A6F8YJ05_9ACTN</name>
<evidence type="ECO:0000313" key="1">
    <source>
        <dbReference type="EMBL" id="BCB86114.1"/>
    </source>
</evidence>
<dbReference type="EMBL" id="AP022871">
    <property type="protein sequence ID" value="BCB86114.1"/>
    <property type="molecule type" value="Genomic_DNA"/>
</dbReference>
<dbReference type="RefSeq" id="WP_232074797.1">
    <property type="nucleotide sequence ID" value="NZ_AP022871.1"/>
</dbReference>
<accession>A0A6F8YJ05</accession>
<sequence>MHCLAFCGALTAHHGNEDRALPGIEARLPELSDVIVRLRAEHADIARRIEAGIDDLDQLAAELEAHFGHEETHLVPALNKAVRMGR</sequence>
<protein>
    <recommendedName>
        <fullName evidence="3">Hemerythrin-like domain-containing protein</fullName>
    </recommendedName>
</protein>
<dbReference type="Proteomes" id="UP000503011">
    <property type="component" value="Chromosome"/>
</dbReference>